<feature type="region of interest" description="Disordered" evidence="1">
    <location>
        <begin position="1"/>
        <end position="58"/>
    </location>
</feature>
<organism evidence="2 3">
    <name type="scientific">Effrenium voratum</name>
    <dbReference type="NCBI Taxonomy" id="2562239"/>
    <lineage>
        <taxon>Eukaryota</taxon>
        <taxon>Sar</taxon>
        <taxon>Alveolata</taxon>
        <taxon>Dinophyceae</taxon>
        <taxon>Suessiales</taxon>
        <taxon>Symbiodiniaceae</taxon>
        <taxon>Effrenium</taxon>
    </lineage>
</organism>
<evidence type="ECO:0000313" key="3">
    <source>
        <dbReference type="Proteomes" id="UP001178507"/>
    </source>
</evidence>
<feature type="compositionally biased region" description="Polar residues" evidence="1">
    <location>
        <begin position="186"/>
        <end position="207"/>
    </location>
</feature>
<name>A0AA36I001_9DINO</name>
<feature type="compositionally biased region" description="Low complexity" evidence="1">
    <location>
        <begin position="1"/>
        <end position="12"/>
    </location>
</feature>
<comment type="caution">
    <text evidence="2">The sequence shown here is derived from an EMBL/GenBank/DDBJ whole genome shotgun (WGS) entry which is preliminary data.</text>
</comment>
<evidence type="ECO:0000256" key="1">
    <source>
        <dbReference type="SAM" id="MobiDB-lite"/>
    </source>
</evidence>
<accession>A0AA36I001</accession>
<keyword evidence="3" id="KW-1185">Reference proteome</keyword>
<feature type="compositionally biased region" description="Basic and acidic residues" evidence="1">
    <location>
        <begin position="224"/>
        <end position="240"/>
    </location>
</feature>
<feature type="region of interest" description="Disordered" evidence="1">
    <location>
        <begin position="72"/>
        <end position="240"/>
    </location>
</feature>
<dbReference type="AlphaFoldDB" id="A0AA36I001"/>
<reference evidence="2" key="1">
    <citation type="submission" date="2023-08" db="EMBL/GenBank/DDBJ databases">
        <authorList>
            <person name="Chen Y."/>
            <person name="Shah S."/>
            <person name="Dougan E. K."/>
            <person name="Thang M."/>
            <person name="Chan C."/>
        </authorList>
    </citation>
    <scope>NUCLEOTIDE SEQUENCE</scope>
</reference>
<sequence>MRSPRSSSPPGGRRYERPWLCTAPRRSQKIAPQICRTPKIIRGGSGSLDVPSPEELAAGGIGFFPMMASLDARARAEASPRRAPPSPERPQNSQDTPQPRLGSPASPRKSEVNAAGPRPMIWRCEAGSGATANPPPRKSGRKSGGEERSSVPGHVPSLVCTQPELPCQASWESAPRTCPPKHSWDLSVSTEDATPTARSASDLSEASTECRGGLARLPSPTSENPREAAMRRKRESADRDMEALKLRNSQLGESAREIGLRLRQSHARSFHSPFAVMPEVRLEEPQHLCFETRPEEELPAESVLIYPNAWYTP</sequence>
<protein>
    <submittedName>
        <fullName evidence="2">Uncharacterized protein</fullName>
    </submittedName>
</protein>
<dbReference type="EMBL" id="CAUJNA010000492">
    <property type="protein sequence ID" value="CAJ1377830.1"/>
    <property type="molecule type" value="Genomic_DNA"/>
</dbReference>
<dbReference type="Proteomes" id="UP001178507">
    <property type="component" value="Unassembled WGS sequence"/>
</dbReference>
<gene>
    <name evidence="2" type="ORF">EVOR1521_LOCUS6534</name>
</gene>
<proteinExistence type="predicted"/>
<evidence type="ECO:0000313" key="2">
    <source>
        <dbReference type="EMBL" id="CAJ1377830.1"/>
    </source>
</evidence>